<feature type="compositionally biased region" description="Polar residues" evidence="9">
    <location>
        <begin position="223"/>
        <end position="241"/>
    </location>
</feature>
<dbReference type="Pfam" id="PF13844">
    <property type="entry name" value="Glyco_transf_41"/>
    <property type="match status" value="2"/>
</dbReference>
<evidence type="ECO:0000256" key="5">
    <source>
        <dbReference type="ARBA" id="ARBA00022679"/>
    </source>
</evidence>
<feature type="domain" description="O-GlcNAc transferase C-terminal" evidence="10">
    <location>
        <begin position="626"/>
        <end position="786"/>
    </location>
</feature>
<keyword evidence="7 8" id="KW-0802">TPR repeat</keyword>
<dbReference type="Proteomes" id="UP001244341">
    <property type="component" value="Chromosome 14b"/>
</dbReference>
<protein>
    <recommendedName>
        <fullName evidence="3">protein O-GlcNAc transferase</fullName>
        <ecNumber evidence="3">2.4.1.255</ecNumber>
    </recommendedName>
</protein>
<dbReference type="Pfam" id="PF13432">
    <property type="entry name" value="TPR_16"/>
    <property type="match status" value="1"/>
</dbReference>
<evidence type="ECO:0000259" key="10">
    <source>
        <dbReference type="Pfam" id="PF13844"/>
    </source>
</evidence>
<feature type="repeat" description="TPR" evidence="8">
    <location>
        <begin position="368"/>
        <end position="401"/>
    </location>
</feature>
<gene>
    <name evidence="11" type="ORF">OEZ85_004618</name>
</gene>
<keyword evidence="6" id="KW-0677">Repeat</keyword>
<feature type="repeat" description="TPR" evidence="8">
    <location>
        <begin position="409"/>
        <end position="442"/>
    </location>
</feature>
<comment type="pathway">
    <text evidence="1">Protein modification; protein glycosylation.</text>
</comment>
<dbReference type="PROSITE" id="PS50005">
    <property type="entry name" value="TPR"/>
    <property type="match status" value="5"/>
</dbReference>
<evidence type="ECO:0000256" key="7">
    <source>
        <dbReference type="ARBA" id="ARBA00022803"/>
    </source>
</evidence>
<dbReference type="SUPFAM" id="SSF48452">
    <property type="entry name" value="TPR-like"/>
    <property type="match status" value="2"/>
</dbReference>
<feature type="compositionally biased region" description="Low complexity" evidence="9">
    <location>
        <begin position="194"/>
        <end position="222"/>
    </location>
</feature>
<evidence type="ECO:0000256" key="8">
    <source>
        <dbReference type="PROSITE-ProRule" id="PRU00339"/>
    </source>
</evidence>
<keyword evidence="4" id="KW-0328">Glycosyltransferase</keyword>
<evidence type="ECO:0000256" key="4">
    <source>
        <dbReference type="ARBA" id="ARBA00022676"/>
    </source>
</evidence>
<organism evidence="11 12">
    <name type="scientific">Tetradesmus obliquus</name>
    <name type="common">Green alga</name>
    <name type="synonym">Acutodesmus obliquus</name>
    <dbReference type="NCBI Taxonomy" id="3088"/>
    <lineage>
        <taxon>Eukaryota</taxon>
        <taxon>Viridiplantae</taxon>
        <taxon>Chlorophyta</taxon>
        <taxon>core chlorophytes</taxon>
        <taxon>Chlorophyceae</taxon>
        <taxon>CS clade</taxon>
        <taxon>Sphaeropleales</taxon>
        <taxon>Scenedesmaceae</taxon>
        <taxon>Tetradesmus</taxon>
    </lineage>
</organism>
<evidence type="ECO:0000256" key="2">
    <source>
        <dbReference type="ARBA" id="ARBA00005386"/>
    </source>
</evidence>
<evidence type="ECO:0000256" key="1">
    <source>
        <dbReference type="ARBA" id="ARBA00004922"/>
    </source>
</evidence>
<accession>A0ABY8ULF9</accession>
<dbReference type="Pfam" id="PF13181">
    <property type="entry name" value="TPR_8"/>
    <property type="match status" value="1"/>
</dbReference>
<dbReference type="Gene3D" id="3.40.50.11380">
    <property type="match status" value="1"/>
</dbReference>
<evidence type="ECO:0000313" key="12">
    <source>
        <dbReference type="Proteomes" id="UP001244341"/>
    </source>
</evidence>
<reference evidence="11 12" key="1">
    <citation type="submission" date="2023-05" db="EMBL/GenBank/DDBJ databases">
        <title>A 100% complete, gapless, phased diploid assembly of the Scenedesmus obliquus UTEX 3031 genome.</title>
        <authorList>
            <person name="Biondi T.C."/>
            <person name="Hanschen E.R."/>
            <person name="Kwon T."/>
            <person name="Eng W."/>
            <person name="Kruse C.P.S."/>
            <person name="Koehler S.I."/>
            <person name="Kunde Y."/>
            <person name="Gleasner C.D."/>
            <person name="You Mak K.T."/>
            <person name="Polle J."/>
            <person name="Hovde B.T."/>
            <person name="Starkenburg S.R."/>
        </authorList>
    </citation>
    <scope>NUCLEOTIDE SEQUENCE [LARGE SCALE GENOMIC DNA]</scope>
    <source>
        <strain evidence="11 12">DOE0152z</strain>
    </source>
</reference>
<dbReference type="EMBL" id="CP126221">
    <property type="protein sequence ID" value="WIA22301.1"/>
    <property type="molecule type" value="Genomic_DNA"/>
</dbReference>
<feature type="repeat" description="TPR" evidence="8">
    <location>
        <begin position="334"/>
        <end position="367"/>
    </location>
</feature>
<dbReference type="PANTHER" id="PTHR44835">
    <property type="entry name" value="UDP-N-ACETYLGLUCOSAMINE--PEPTIDE N-ACETYLGLUCOSAMINYLTRANSFERASE SPINDLY-RELATED"/>
    <property type="match status" value="1"/>
</dbReference>
<evidence type="ECO:0000313" key="11">
    <source>
        <dbReference type="EMBL" id="WIA22301.1"/>
    </source>
</evidence>
<dbReference type="InterPro" id="IPR011990">
    <property type="entry name" value="TPR-like_helical_dom_sf"/>
</dbReference>
<keyword evidence="5" id="KW-0808">Transferase</keyword>
<feature type="region of interest" description="Disordered" evidence="9">
    <location>
        <begin position="163"/>
        <end position="245"/>
    </location>
</feature>
<dbReference type="Gene3D" id="3.40.50.2000">
    <property type="entry name" value="Glycogen Phosphorylase B"/>
    <property type="match status" value="1"/>
</dbReference>
<dbReference type="Pfam" id="PF13431">
    <property type="entry name" value="TPR_17"/>
    <property type="match status" value="1"/>
</dbReference>
<evidence type="ECO:0000256" key="3">
    <source>
        <dbReference type="ARBA" id="ARBA00011970"/>
    </source>
</evidence>
<dbReference type="Pfam" id="PF13424">
    <property type="entry name" value="TPR_12"/>
    <property type="match status" value="1"/>
</dbReference>
<dbReference type="EC" id="2.4.1.255" evidence="3"/>
<keyword evidence="12" id="KW-1185">Reference proteome</keyword>
<dbReference type="Pfam" id="PF00515">
    <property type="entry name" value="TPR_1"/>
    <property type="match status" value="1"/>
</dbReference>
<evidence type="ECO:0000256" key="9">
    <source>
        <dbReference type="SAM" id="MobiDB-lite"/>
    </source>
</evidence>
<comment type="similarity">
    <text evidence="2">Belongs to the glycosyltransferase 41 family. O-GlcNAc transferase subfamily.</text>
</comment>
<dbReference type="PANTHER" id="PTHR44835:SF1">
    <property type="entry name" value="PROTEIN O-GLCNAC TRANSFERASE"/>
    <property type="match status" value="1"/>
</dbReference>
<feature type="repeat" description="TPR" evidence="8">
    <location>
        <begin position="477"/>
        <end position="510"/>
    </location>
</feature>
<dbReference type="PROSITE" id="PS50293">
    <property type="entry name" value="TPR_REGION"/>
    <property type="match status" value="1"/>
</dbReference>
<name>A0ABY8ULF9_TETOB</name>
<dbReference type="Gene3D" id="1.25.40.10">
    <property type="entry name" value="Tetratricopeptide repeat domain"/>
    <property type="match status" value="3"/>
</dbReference>
<proteinExistence type="inferred from homology"/>
<sequence>MTAVLEQQPNAQGCATGTAAAAAAAADPAAAAPGPAAASGPPSAAELGPLRCRRLAEVLLRCGKPGDAASWADQALQESPWDIELLLLRGKCLEAAGNVPGAFTSYMSALSVQRAHLPTLMALANLYKAKGMLDEARSALETALAAAEASSGSSSSEDATAAAAAAAAAADESLDRSESSEGTIMADDNDDEQTAGAAAAAVAAGLQAQQQQQEQQQQQQGGSSREGSVQCSSDGSTSSRNPAAAAAAAANGSSADVAAGNAEATAADAAALDSRCSAADAAGAAAAAGITAASVKEALAVVLTDLGTRAKSAGRLKECESLYRQAFAACPAYPSVHYNLGVLASEGRRWGEALQHYQQTLALAPHHAQALCNSGVVFRELERLEEAVAAYEAALSVAPNYPIVRTNLAVALTDLGTALKLKGQLQQGIAMYERALALAPRHSDALYNLGVACSEAGHIERAMFCYELTTHFNPGCAEAWNNLGVLHKEQDNLERAAECYMAALNIRPNFPQSLNNLAVVLTSQGKAGEALALLQAAIAASPSYAEAHNNLGVLQRDVGAIGDALASYERALSLAPDSRNAGQNRLLALNYIYPGEDAAVCAAHAAWGEAFQVLHAGQLLPEVTPAQRDTTPGRRLRVGYVSPDLFTHSVSYFAEAPLSHHSPSRVQLIVYSCVGKPDAKTARMRQQVAANGGVWRDVGRLSEPQLAQLIRQDEIDILVELTGHTANNRLGMCAMRAAPVQVTWIGYPNSTGLTAIDYRLTDAICDPADTKQTFTEELVRLPGCFLCYTPAPDAPPVAPLPAASNGFVTFGSFNNLAKITPQVLALWGRILNSVPASRLVLKAKPFSCPAARHHVMGQLAAAGVAAWRVDLLPLTAGTGEHLSVYSLMDLSLDPFPYAGTTTTMESLFMGVPVITLSGGCHAHNVSCSLLAAVGMAQQVYE</sequence>
<feature type="repeat" description="TPR" evidence="8">
    <location>
        <begin position="545"/>
        <end position="578"/>
    </location>
</feature>
<dbReference type="InterPro" id="IPR051939">
    <property type="entry name" value="Glycosyltr_41/O-GlcNAc_trsf"/>
</dbReference>
<evidence type="ECO:0000256" key="6">
    <source>
        <dbReference type="ARBA" id="ARBA00022737"/>
    </source>
</evidence>
<feature type="domain" description="O-GlcNAc transferase C-terminal" evidence="10">
    <location>
        <begin position="807"/>
        <end position="938"/>
    </location>
</feature>
<dbReference type="InterPro" id="IPR029489">
    <property type="entry name" value="OGT/SEC/SPY_C"/>
</dbReference>
<dbReference type="InterPro" id="IPR019734">
    <property type="entry name" value="TPR_rpt"/>
</dbReference>
<dbReference type="SMART" id="SM00028">
    <property type="entry name" value="TPR"/>
    <property type="match status" value="11"/>
</dbReference>